<feature type="region of interest" description="Disordered" evidence="1">
    <location>
        <begin position="129"/>
        <end position="188"/>
    </location>
</feature>
<feature type="compositionally biased region" description="Pro residues" evidence="1">
    <location>
        <begin position="396"/>
        <end position="406"/>
    </location>
</feature>
<feature type="region of interest" description="Disordered" evidence="1">
    <location>
        <begin position="46"/>
        <end position="99"/>
    </location>
</feature>
<dbReference type="AlphaFoldDB" id="A0AAN7T661"/>
<feature type="region of interest" description="Disordered" evidence="1">
    <location>
        <begin position="305"/>
        <end position="429"/>
    </location>
</feature>
<evidence type="ECO:0000313" key="2">
    <source>
        <dbReference type="EMBL" id="KAK5090427.1"/>
    </source>
</evidence>
<accession>A0AAN7T661</accession>
<feature type="compositionally biased region" description="Basic and acidic residues" evidence="1">
    <location>
        <begin position="155"/>
        <end position="164"/>
    </location>
</feature>
<feature type="compositionally biased region" description="Low complexity" evidence="1">
    <location>
        <begin position="327"/>
        <end position="339"/>
    </location>
</feature>
<feature type="region of interest" description="Disordered" evidence="1">
    <location>
        <begin position="265"/>
        <end position="293"/>
    </location>
</feature>
<proteinExistence type="predicted"/>
<organism evidence="2 3">
    <name type="scientific">Lithohypha guttulata</name>
    <dbReference type="NCBI Taxonomy" id="1690604"/>
    <lineage>
        <taxon>Eukaryota</taxon>
        <taxon>Fungi</taxon>
        <taxon>Dikarya</taxon>
        <taxon>Ascomycota</taxon>
        <taxon>Pezizomycotina</taxon>
        <taxon>Eurotiomycetes</taxon>
        <taxon>Chaetothyriomycetidae</taxon>
        <taxon>Chaetothyriales</taxon>
        <taxon>Trichomeriaceae</taxon>
        <taxon>Lithohypha</taxon>
    </lineage>
</organism>
<feature type="compositionally biased region" description="Polar residues" evidence="1">
    <location>
        <begin position="265"/>
        <end position="277"/>
    </location>
</feature>
<name>A0AAN7T661_9EURO</name>
<sequence>MATELVIKKRGRPRKANKEVSTTEPDAVSINQTSINRSFSTIGSIEKTASARTTATQKKTKITERENNDLLELTNSSATRKSSKSRSKPKSDVSESSILQQATAFGTAKQRNISEGDLSVEAQNDPLLDASAITKSRDFTSSPTNVSGPAVKETSSPERPEDVPAQRSTKLSQITLKSDKPAQKPSSFLDSFLSGVADPGPVVSEADKISDRAAFNRPEIDINDIVSGAGVTDMSSFPPPKPSSIKVRKSAIPITPPKAFKAYSLSSFPDSAQSQGRAKQVPSRPSRTVDPLSYSVRDFSAFRSKQPLAGSAHNMHTASQSSTARAPPTQQSPSVPPQSNLNTTHQNGPPSYQSTASLQTSSKPIPPSTTPSGVQNQSAATSPPQPSVSSASPASRSPPRPLPTPSSMPSSSAPRVVPTGAEAKRPTEMSRDELLRNAEFKSLRRRWTGLIIGLPVLITTSYLLWNKLNVQDQIEGRRGELAGVDRVRGVVPKRILDDKD</sequence>
<feature type="compositionally biased region" description="Polar residues" evidence="1">
    <location>
        <begin position="314"/>
        <end position="324"/>
    </location>
</feature>
<feature type="region of interest" description="Disordered" evidence="1">
    <location>
        <begin position="1"/>
        <end position="32"/>
    </location>
</feature>
<evidence type="ECO:0000313" key="3">
    <source>
        <dbReference type="Proteomes" id="UP001309876"/>
    </source>
</evidence>
<feature type="compositionally biased region" description="Low complexity" evidence="1">
    <location>
        <begin position="407"/>
        <end position="418"/>
    </location>
</feature>
<keyword evidence="3" id="KW-1185">Reference proteome</keyword>
<gene>
    <name evidence="2" type="ORF">LTR05_000599</name>
</gene>
<feature type="compositionally biased region" description="Polar residues" evidence="1">
    <location>
        <begin position="340"/>
        <end position="359"/>
    </location>
</feature>
<feature type="region of interest" description="Disordered" evidence="1">
    <location>
        <begin position="229"/>
        <end position="251"/>
    </location>
</feature>
<dbReference type="EMBL" id="JAVRRJ010000001">
    <property type="protein sequence ID" value="KAK5090427.1"/>
    <property type="molecule type" value="Genomic_DNA"/>
</dbReference>
<reference evidence="2 3" key="1">
    <citation type="submission" date="2023-08" db="EMBL/GenBank/DDBJ databases">
        <title>Black Yeasts Isolated from many extreme environments.</title>
        <authorList>
            <person name="Coleine C."/>
            <person name="Stajich J.E."/>
            <person name="Selbmann L."/>
        </authorList>
    </citation>
    <scope>NUCLEOTIDE SEQUENCE [LARGE SCALE GENOMIC DNA]</scope>
    <source>
        <strain evidence="2 3">CCFEE 5910</strain>
    </source>
</reference>
<feature type="compositionally biased region" description="Polar residues" evidence="1">
    <location>
        <begin position="19"/>
        <end position="32"/>
    </location>
</feature>
<protein>
    <submittedName>
        <fullName evidence="2">Uncharacterized protein</fullName>
    </submittedName>
</protein>
<feature type="compositionally biased region" description="Polar residues" evidence="1">
    <location>
        <begin position="166"/>
        <end position="176"/>
    </location>
</feature>
<evidence type="ECO:0000256" key="1">
    <source>
        <dbReference type="SAM" id="MobiDB-lite"/>
    </source>
</evidence>
<comment type="caution">
    <text evidence="2">The sequence shown here is derived from an EMBL/GenBank/DDBJ whole genome shotgun (WGS) entry which is preliminary data.</text>
</comment>
<dbReference type="Proteomes" id="UP001309876">
    <property type="component" value="Unassembled WGS sequence"/>
</dbReference>
<feature type="compositionally biased region" description="Low complexity" evidence="1">
    <location>
        <begin position="378"/>
        <end position="395"/>
    </location>
</feature>